<dbReference type="EMBL" id="LBVT01000001">
    <property type="protein sequence ID" value="KKQ92960.1"/>
    <property type="molecule type" value="Genomic_DNA"/>
</dbReference>
<evidence type="ECO:0000256" key="10">
    <source>
        <dbReference type="HAMAP-Rule" id="MF_00022"/>
    </source>
</evidence>
<feature type="domain" description="Glutamyl/glutaminyl-tRNA synthetase class Ib catalytic" evidence="11">
    <location>
        <begin position="13"/>
        <end position="324"/>
    </location>
</feature>
<dbReference type="HAMAP" id="MF_00022">
    <property type="entry name" value="Glu_tRNA_synth_type1"/>
    <property type="match status" value="1"/>
</dbReference>
<dbReference type="PATRIC" id="fig|1618611.3.peg.28"/>
<dbReference type="InterPro" id="IPR020058">
    <property type="entry name" value="Glu/Gln-tRNA-synth_Ib_cat-dom"/>
</dbReference>
<dbReference type="InterPro" id="IPR004527">
    <property type="entry name" value="Glu-tRNA-ligase_bac/mito"/>
</dbReference>
<comment type="subunit">
    <text evidence="3 10">Monomer.</text>
</comment>
<dbReference type="PRINTS" id="PR00987">
    <property type="entry name" value="TRNASYNTHGLU"/>
</dbReference>
<dbReference type="GO" id="GO:0005829">
    <property type="term" value="C:cytosol"/>
    <property type="evidence" value="ECO:0007669"/>
    <property type="project" value="TreeGrafter"/>
</dbReference>
<dbReference type="InterPro" id="IPR020752">
    <property type="entry name" value="Glu-tRNA-synth_I_codon-bd_sub1"/>
</dbReference>
<dbReference type="PANTHER" id="PTHR43311:SF2">
    <property type="entry name" value="GLUTAMATE--TRNA LIGASE, MITOCHONDRIAL-RELATED"/>
    <property type="match status" value="1"/>
</dbReference>
<comment type="caution">
    <text evidence="13">The sequence shown here is derived from an EMBL/GenBank/DDBJ whole genome shotgun (WGS) entry which is preliminary data.</text>
</comment>
<dbReference type="SUPFAM" id="SSF48163">
    <property type="entry name" value="An anticodon-binding domain of class I aminoacyl-tRNA synthetases"/>
    <property type="match status" value="1"/>
</dbReference>
<evidence type="ECO:0000313" key="13">
    <source>
        <dbReference type="EMBL" id="KKQ92960.1"/>
    </source>
</evidence>
<comment type="caution">
    <text evidence="10">Lacks conserved residue(s) required for the propagation of feature annotation.</text>
</comment>
<feature type="domain" description="Aminoacyl-tRNA synthetase class I anticodon-binding" evidence="12">
    <location>
        <begin position="337"/>
        <end position="485"/>
    </location>
</feature>
<evidence type="ECO:0000313" key="14">
    <source>
        <dbReference type="Proteomes" id="UP000034706"/>
    </source>
</evidence>
<protein>
    <recommendedName>
        <fullName evidence="10">Glutamate--tRNA ligase</fullName>
        <ecNumber evidence="10">6.1.1.17</ecNumber>
    </recommendedName>
    <alternativeName>
        <fullName evidence="10">Glutamyl-tRNA synthetase</fullName>
        <shortName evidence="10">GluRS</shortName>
    </alternativeName>
</protein>
<dbReference type="InterPro" id="IPR033910">
    <property type="entry name" value="GluRS_core"/>
</dbReference>
<dbReference type="Gene3D" id="3.40.50.620">
    <property type="entry name" value="HUPs"/>
    <property type="match status" value="1"/>
</dbReference>
<feature type="short sequence motif" description="'KMSKS' region" evidence="10">
    <location>
        <begin position="255"/>
        <end position="259"/>
    </location>
</feature>
<evidence type="ECO:0000256" key="4">
    <source>
        <dbReference type="ARBA" id="ARBA00022490"/>
    </source>
</evidence>
<keyword evidence="4 10" id="KW-0963">Cytoplasm</keyword>
<dbReference type="InterPro" id="IPR045462">
    <property type="entry name" value="aa-tRNA-synth_I_cd-bd"/>
</dbReference>
<dbReference type="SUPFAM" id="SSF52374">
    <property type="entry name" value="Nucleotidylyl transferase"/>
    <property type="match status" value="1"/>
</dbReference>
<dbReference type="FunFam" id="3.40.50.620:FF:000007">
    <property type="entry name" value="Glutamate--tRNA ligase"/>
    <property type="match status" value="1"/>
</dbReference>
<name>A0A0G0LY66_9BACT</name>
<dbReference type="Pfam" id="PF00749">
    <property type="entry name" value="tRNA-synt_1c"/>
    <property type="match status" value="1"/>
</dbReference>
<feature type="short sequence motif" description="'HIGH' region" evidence="10">
    <location>
        <begin position="19"/>
        <end position="29"/>
    </location>
</feature>
<dbReference type="GO" id="GO:0008270">
    <property type="term" value="F:zinc ion binding"/>
    <property type="evidence" value="ECO:0007669"/>
    <property type="project" value="InterPro"/>
</dbReference>
<evidence type="ECO:0000256" key="3">
    <source>
        <dbReference type="ARBA" id="ARBA00011245"/>
    </source>
</evidence>
<comment type="function">
    <text evidence="10">Catalyzes the attachment of glutamate to tRNA(Glu) in a two-step reaction: glutamate is first activated by ATP to form Glu-AMP and then transferred to the acceptor end of tRNA(Glu).</text>
</comment>
<evidence type="ECO:0000256" key="1">
    <source>
        <dbReference type="ARBA" id="ARBA00004496"/>
    </source>
</evidence>
<reference evidence="13 14" key="1">
    <citation type="journal article" date="2015" name="Nature">
        <title>rRNA introns, odd ribosomes, and small enigmatic genomes across a large radiation of phyla.</title>
        <authorList>
            <person name="Brown C.T."/>
            <person name="Hug L.A."/>
            <person name="Thomas B.C."/>
            <person name="Sharon I."/>
            <person name="Castelle C.J."/>
            <person name="Singh A."/>
            <person name="Wilkins M.J."/>
            <person name="Williams K.H."/>
            <person name="Banfield J.F."/>
        </authorList>
    </citation>
    <scope>NUCLEOTIDE SEQUENCE [LARGE SCALE GENOMIC DNA]</scope>
</reference>
<evidence type="ECO:0000256" key="7">
    <source>
        <dbReference type="ARBA" id="ARBA00022840"/>
    </source>
</evidence>
<comment type="similarity">
    <text evidence="2 10">Belongs to the class-I aminoacyl-tRNA synthetase family. Glutamate--tRNA ligase type 1 subfamily.</text>
</comment>
<gene>
    <name evidence="10" type="primary">gltX</name>
    <name evidence="13" type="ORF">UT16_C0001G0026</name>
</gene>
<evidence type="ECO:0000259" key="11">
    <source>
        <dbReference type="Pfam" id="PF00749"/>
    </source>
</evidence>
<feature type="binding site" evidence="10">
    <location>
        <position position="258"/>
    </location>
    <ligand>
        <name>ATP</name>
        <dbReference type="ChEBI" id="CHEBI:30616"/>
    </ligand>
</feature>
<comment type="subcellular location">
    <subcellularLocation>
        <location evidence="1 10">Cytoplasm</location>
    </subcellularLocation>
</comment>
<dbReference type="InterPro" id="IPR000924">
    <property type="entry name" value="Glu/Gln-tRNA-synth"/>
</dbReference>
<evidence type="ECO:0000256" key="2">
    <source>
        <dbReference type="ARBA" id="ARBA00007894"/>
    </source>
</evidence>
<keyword evidence="9 10" id="KW-0030">Aminoacyl-tRNA synthetase</keyword>
<dbReference type="InterPro" id="IPR008925">
    <property type="entry name" value="aa_tRNA-synth_I_cd-bd_sf"/>
</dbReference>
<keyword evidence="8 10" id="KW-0648">Protein biosynthesis</keyword>
<evidence type="ECO:0000256" key="8">
    <source>
        <dbReference type="ARBA" id="ARBA00022917"/>
    </source>
</evidence>
<keyword evidence="5 10" id="KW-0436">Ligase</keyword>
<evidence type="ECO:0000256" key="5">
    <source>
        <dbReference type="ARBA" id="ARBA00022598"/>
    </source>
</evidence>
<sequence>MSILKSLFKRKDIRVRFAPSPTGLFHIGSARSTLFNFLFAKTNGGKFILRIEDTDQERSKPEYEKDILESIKWLGLNWDEFYRQSERLKLYAGYIKKLLLNGSAFYCFHSKEFLENEYEEQIKTKKNPAHHCEFRKLPIKDVVYRLNKESGIIRFKTPLDFEISFTDLIRGKISFNSDTLGGDFSLAKVESPLKFTPLYNLAVVIDDYEMKISHVIRGEEHISNTPKQILIQRELNLTTPEYAHLPLILAPDRSKLSKRHGAASVMEYREMGYLPETLVNFLALLGWNPGSEKEIFTLAELIKKFDLGKVQKGGAIFNTEKLDWLNGHYIRSMPIDELTKKIIPFLEKDGLLAGNNFEYIKKVVALEKLRLKKLSEIGERVAYFFKIPEYRPELLVWRDMLFKDIATSLKVSLETISYINETDFNCDNLEKILLKEAERAKNKDRGRLLWPLRMALTGLEKSPGPFEIMEILGKKRTLERIETALKKLNAV</sequence>
<dbReference type="Pfam" id="PF19269">
    <property type="entry name" value="Anticodon_2"/>
    <property type="match status" value="1"/>
</dbReference>
<proteinExistence type="inferred from homology"/>
<dbReference type="GO" id="GO:0000049">
    <property type="term" value="F:tRNA binding"/>
    <property type="evidence" value="ECO:0007669"/>
    <property type="project" value="InterPro"/>
</dbReference>
<dbReference type="InterPro" id="IPR020751">
    <property type="entry name" value="aa-tRNA-synth_I_codon-bd_sub2"/>
</dbReference>
<dbReference type="CDD" id="cd00808">
    <property type="entry name" value="GluRS_core"/>
    <property type="match status" value="1"/>
</dbReference>
<dbReference type="PANTHER" id="PTHR43311">
    <property type="entry name" value="GLUTAMATE--TRNA LIGASE"/>
    <property type="match status" value="1"/>
</dbReference>
<keyword evidence="6 10" id="KW-0547">Nucleotide-binding</keyword>
<dbReference type="NCBIfam" id="TIGR00464">
    <property type="entry name" value="gltX_bact"/>
    <property type="match status" value="1"/>
</dbReference>
<accession>A0A0G0LY66</accession>
<dbReference type="EC" id="6.1.1.17" evidence="10"/>
<organism evidence="13 14">
    <name type="scientific">Candidatus Azambacteria bacterium GW2011_GWA2_39_10</name>
    <dbReference type="NCBI Taxonomy" id="1618611"/>
    <lineage>
        <taxon>Bacteria</taxon>
        <taxon>Candidatus Azamiibacteriota</taxon>
    </lineage>
</organism>
<dbReference type="Gene3D" id="1.10.10.350">
    <property type="match status" value="1"/>
</dbReference>
<dbReference type="AlphaFoldDB" id="A0A0G0LY66"/>
<dbReference type="GO" id="GO:0004818">
    <property type="term" value="F:glutamate-tRNA ligase activity"/>
    <property type="evidence" value="ECO:0007669"/>
    <property type="project" value="UniProtKB-UniRule"/>
</dbReference>
<comment type="catalytic activity">
    <reaction evidence="10">
        <text>tRNA(Glu) + L-glutamate + ATP = L-glutamyl-tRNA(Glu) + AMP + diphosphate</text>
        <dbReference type="Rhea" id="RHEA:23540"/>
        <dbReference type="Rhea" id="RHEA-COMP:9663"/>
        <dbReference type="Rhea" id="RHEA-COMP:9680"/>
        <dbReference type="ChEBI" id="CHEBI:29985"/>
        <dbReference type="ChEBI" id="CHEBI:30616"/>
        <dbReference type="ChEBI" id="CHEBI:33019"/>
        <dbReference type="ChEBI" id="CHEBI:78442"/>
        <dbReference type="ChEBI" id="CHEBI:78520"/>
        <dbReference type="ChEBI" id="CHEBI:456215"/>
        <dbReference type="EC" id="6.1.1.17"/>
    </reaction>
</comment>
<dbReference type="InterPro" id="IPR049940">
    <property type="entry name" value="GluQ/Sye"/>
</dbReference>
<dbReference type="Gene3D" id="1.10.8.70">
    <property type="entry name" value="Glutamate-tRNA synthetase, class I, anticodon-binding domain 1"/>
    <property type="match status" value="1"/>
</dbReference>
<evidence type="ECO:0000259" key="12">
    <source>
        <dbReference type="Pfam" id="PF19269"/>
    </source>
</evidence>
<dbReference type="InterPro" id="IPR014729">
    <property type="entry name" value="Rossmann-like_a/b/a_fold"/>
</dbReference>
<keyword evidence="7 10" id="KW-0067">ATP-binding</keyword>
<dbReference type="GO" id="GO:0006424">
    <property type="term" value="P:glutamyl-tRNA aminoacylation"/>
    <property type="evidence" value="ECO:0007669"/>
    <property type="project" value="UniProtKB-UniRule"/>
</dbReference>
<dbReference type="GO" id="GO:0005524">
    <property type="term" value="F:ATP binding"/>
    <property type="evidence" value="ECO:0007669"/>
    <property type="project" value="UniProtKB-UniRule"/>
</dbReference>
<evidence type="ECO:0000256" key="6">
    <source>
        <dbReference type="ARBA" id="ARBA00022741"/>
    </source>
</evidence>
<dbReference type="Proteomes" id="UP000034706">
    <property type="component" value="Unassembled WGS sequence"/>
</dbReference>
<evidence type="ECO:0000256" key="9">
    <source>
        <dbReference type="ARBA" id="ARBA00023146"/>
    </source>
</evidence>